<dbReference type="RefSeq" id="WP_005992924.1">
    <property type="nucleotide sequence ID" value="NZ_AECZ01000009.1"/>
</dbReference>
<evidence type="ECO:0000313" key="2">
    <source>
        <dbReference type="EMBL" id="EFL51530.1"/>
    </source>
</evidence>
<evidence type="ECO:0000256" key="1">
    <source>
        <dbReference type="SAM" id="SignalP"/>
    </source>
</evidence>
<dbReference type="STRING" id="596151.DesfrDRAFT_1691"/>
<protein>
    <recommendedName>
        <fullName evidence="4">Transporter</fullName>
    </recommendedName>
</protein>
<keyword evidence="1" id="KW-0732">Signal</keyword>
<dbReference type="AlphaFoldDB" id="E1JVP2"/>
<dbReference type="eggNOG" id="COG4313">
    <property type="taxonomic scope" value="Bacteria"/>
</dbReference>
<proteinExistence type="predicted"/>
<dbReference type="Pfam" id="PF13557">
    <property type="entry name" value="Phenol_MetA_deg"/>
    <property type="match status" value="1"/>
</dbReference>
<comment type="caution">
    <text evidence="2">The sequence shown here is derived from an EMBL/GenBank/DDBJ whole genome shotgun (WGS) entry which is preliminary data.</text>
</comment>
<sequence precursor="true">MKRACFLFLVVYSLSCGLAFASTGHYVNGVEGIKAATLPPEGFYVREYSVYYNAPEYRDKNNKIVNNDFKLNVYCQVTRLIYSSNISVLGGNLLFDAVVPFQYTDSSFKTGQSSPRTSEDMFGLGDILIEPLLLSWHGDRYDAAIGAGLYIPTGYFSKNHPASPGKGFYTVMFTAGATVYFDTERTWSASILSRYEVNTEQNETNITPGNDFHFEWGVGKTFNKTMTVGAAGYCSWQTTDDSGSGATDDRTTIYGIGPEVAFDIPAYTTSVSLRFLKEFSGQNSSQGSIGTLTLTKRF</sequence>
<feature type="signal peptide" evidence="1">
    <location>
        <begin position="1"/>
        <end position="21"/>
    </location>
</feature>
<dbReference type="EMBL" id="AECZ01000009">
    <property type="protein sequence ID" value="EFL51530.1"/>
    <property type="molecule type" value="Genomic_DNA"/>
</dbReference>
<organism evidence="2 3">
    <name type="scientific">Solidesulfovibrio fructosivorans JJ]</name>
    <dbReference type="NCBI Taxonomy" id="596151"/>
    <lineage>
        <taxon>Bacteria</taxon>
        <taxon>Pseudomonadati</taxon>
        <taxon>Thermodesulfobacteriota</taxon>
        <taxon>Desulfovibrionia</taxon>
        <taxon>Desulfovibrionales</taxon>
        <taxon>Desulfovibrionaceae</taxon>
        <taxon>Solidesulfovibrio</taxon>
    </lineage>
</organism>
<reference evidence="2 3" key="1">
    <citation type="submission" date="2010-08" db="EMBL/GenBank/DDBJ databases">
        <title>The draft genome of Desulfovibrio fructosovorans JJ.</title>
        <authorList>
            <consortium name="US DOE Joint Genome Institute (JGI-PGF)"/>
            <person name="Lucas S."/>
            <person name="Copeland A."/>
            <person name="Lapidus A."/>
            <person name="Cheng J.-F."/>
            <person name="Bruce D."/>
            <person name="Goodwin L."/>
            <person name="Pitluck S."/>
            <person name="Land M.L."/>
            <person name="Hauser L."/>
            <person name="Chang Y.-J."/>
            <person name="Jeffries C."/>
            <person name="Wall J.D."/>
            <person name="Stahl D.A."/>
            <person name="Arkin A.P."/>
            <person name="Dehal P."/>
            <person name="Stolyar S.M."/>
            <person name="Hazen T.C."/>
            <person name="Woyke T.J."/>
        </authorList>
    </citation>
    <scope>NUCLEOTIDE SEQUENCE [LARGE SCALE GENOMIC DNA]</scope>
    <source>
        <strain evidence="2 3">JJ</strain>
    </source>
</reference>
<dbReference type="InterPro" id="IPR025737">
    <property type="entry name" value="FApF"/>
</dbReference>
<dbReference type="OrthoDB" id="9798341at2"/>
<evidence type="ECO:0000313" key="3">
    <source>
        <dbReference type="Proteomes" id="UP000006250"/>
    </source>
</evidence>
<accession>E1JVP2</accession>
<feature type="chain" id="PRO_5003147977" description="Transporter" evidence="1">
    <location>
        <begin position="22"/>
        <end position="298"/>
    </location>
</feature>
<gene>
    <name evidence="2" type="ORF">DesfrDRAFT_1691</name>
</gene>
<dbReference type="Proteomes" id="UP000006250">
    <property type="component" value="Unassembled WGS sequence"/>
</dbReference>
<name>E1JVP2_SOLFR</name>
<keyword evidence="3" id="KW-1185">Reference proteome</keyword>
<evidence type="ECO:0008006" key="4">
    <source>
        <dbReference type="Google" id="ProtNLM"/>
    </source>
</evidence>